<dbReference type="Proteomes" id="UP001607302">
    <property type="component" value="Unassembled WGS sequence"/>
</dbReference>
<dbReference type="AlphaFoldDB" id="A0ABD2C1F1"/>
<keyword evidence="2" id="KW-1185">Reference proteome</keyword>
<name>A0ABD2C1F1_VESSQ</name>
<protein>
    <recommendedName>
        <fullName evidence="3">Maturase K</fullName>
    </recommendedName>
</protein>
<reference evidence="1 2" key="1">
    <citation type="journal article" date="2024" name="Ann. Entomol. Soc. Am.">
        <title>Genomic analyses of the southern and eastern yellowjacket wasps (Hymenoptera: Vespidae) reveal evolutionary signatures of social life.</title>
        <authorList>
            <person name="Catto M.A."/>
            <person name="Caine P.B."/>
            <person name="Orr S.E."/>
            <person name="Hunt B.G."/>
            <person name="Goodisman M.A.D."/>
        </authorList>
    </citation>
    <scope>NUCLEOTIDE SEQUENCE [LARGE SCALE GENOMIC DNA]</scope>
    <source>
        <strain evidence="1">233</strain>
        <tissue evidence="1">Head and thorax</tissue>
    </source>
</reference>
<gene>
    <name evidence="1" type="ORF">V1478_001406</name>
</gene>
<evidence type="ECO:0000313" key="1">
    <source>
        <dbReference type="EMBL" id="KAL2738840.1"/>
    </source>
</evidence>
<accession>A0ABD2C1F1</accession>
<proteinExistence type="predicted"/>
<organism evidence="1 2">
    <name type="scientific">Vespula squamosa</name>
    <name type="common">Southern yellow jacket</name>
    <name type="synonym">Wasp</name>
    <dbReference type="NCBI Taxonomy" id="30214"/>
    <lineage>
        <taxon>Eukaryota</taxon>
        <taxon>Metazoa</taxon>
        <taxon>Ecdysozoa</taxon>
        <taxon>Arthropoda</taxon>
        <taxon>Hexapoda</taxon>
        <taxon>Insecta</taxon>
        <taxon>Pterygota</taxon>
        <taxon>Neoptera</taxon>
        <taxon>Endopterygota</taxon>
        <taxon>Hymenoptera</taxon>
        <taxon>Apocrita</taxon>
        <taxon>Aculeata</taxon>
        <taxon>Vespoidea</taxon>
        <taxon>Vespidae</taxon>
        <taxon>Vespinae</taxon>
        <taxon>Vespula</taxon>
    </lineage>
</organism>
<evidence type="ECO:0000313" key="2">
    <source>
        <dbReference type="Proteomes" id="UP001607302"/>
    </source>
</evidence>
<sequence length="109" mass="13055">MHSMKRSLSSSFLYSESHRILLHALTLRIKKLLKIFYRRYIFMYIGMFDLFLEGNKKGLENKEGVSNLLRHEYFYSLIRLRKSGIRRISTLPSFNPNSIVLPTNKRREE</sequence>
<comment type="caution">
    <text evidence="1">The sequence shown here is derived from an EMBL/GenBank/DDBJ whole genome shotgun (WGS) entry which is preliminary data.</text>
</comment>
<dbReference type="EMBL" id="JAUDFV010000025">
    <property type="protein sequence ID" value="KAL2738840.1"/>
    <property type="molecule type" value="Genomic_DNA"/>
</dbReference>
<evidence type="ECO:0008006" key="3">
    <source>
        <dbReference type="Google" id="ProtNLM"/>
    </source>
</evidence>